<dbReference type="PROSITE" id="PS51257">
    <property type="entry name" value="PROKAR_LIPOPROTEIN"/>
    <property type="match status" value="1"/>
</dbReference>
<dbReference type="EMBL" id="CP070608">
    <property type="protein sequence ID" value="QSE96724.1"/>
    <property type="molecule type" value="Genomic_DNA"/>
</dbReference>
<reference evidence="1" key="1">
    <citation type="submission" date="2021-02" db="EMBL/GenBank/DDBJ databases">
        <title>Fulvivirga sp. S481 isolated from sea water.</title>
        <authorList>
            <person name="Bae S.S."/>
            <person name="Baek K."/>
        </authorList>
    </citation>
    <scope>NUCLEOTIDE SEQUENCE</scope>
    <source>
        <strain evidence="1">S481</strain>
    </source>
</reference>
<dbReference type="PANTHER" id="PTHR42754:SF1">
    <property type="entry name" value="LIPOPROTEIN"/>
    <property type="match status" value="1"/>
</dbReference>
<dbReference type="Proteomes" id="UP000662783">
    <property type="component" value="Chromosome"/>
</dbReference>
<organism evidence="1 2">
    <name type="scientific">Fulvivirga lutea</name>
    <dbReference type="NCBI Taxonomy" id="2810512"/>
    <lineage>
        <taxon>Bacteria</taxon>
        <taxon>Pseudomonadati</taxon>
        <taxon>Bacteroidota</taxon>
        <taxon>Cytophagia</taxon>
        <taxon>Cytophagales</taxon>
        <taxon>Fulvivirgaceae</taxon>
        <taxon>Fulvivirga</taxon>
    </lineage>
</organism>
<proteinExistence type="predicted"/>
<dbReference type="RefSeq" id="WP_205721238.1">
    <property type="nucleotide sequence ID" value="NZ_CP070608.1"/>
</dbReference>
<name>A0A974WFE5_9BACT</name>
<accession>A0A974WFE5</accession>
<protein>
    <submittedName>
        <fullName evidence="1">Uncharacterized protein</fullName>
    </submittedName>
</protein>
<dbReference type="KEGG" id="fuv:JR347_14130"/>
<dbReference type="AlphaFoldDB" id="A0A974WFE5"/>
<gene>
    <name evidence="1" type="ORF">JR347_14130</name>
</gene>
<sequence length="409" mass="43839">MIRYLLYIVLIAIMSGCDTEDSLEPRFEDYFIKYYGDSGDQEGVDFVSLSDGGFVVLGKSILSNSASQIWLTRTDEVGNEIWSNTFGGNQNEDPSDLELDASGNLIISATLTEQNSAATDVMILKVSPDGVKIDSAVFGFPGTSEQINSILVASNQDIIGVGSTENVDINKAVYNPATDLQDFYSIRLNNSLQKVESFLWKEITGLAGVDIGQQLVERPDGSFIYFGTSDDPNSGEQQDGFNMILFPVNNLGDATSTFETQYYGTLGNENATQIINTIDGGYSMVGTSIQQGINSIFTARVRSNINFVSSSNLSLQNVANAASISQSVSGGFLVLGTSNFGVSGDIELIKISDIGSIVWTKSFGGVDNDAAAKVNQAADGSIYILGTVDLESQRKIAFIKTSSLGELKP</sequence>
<keyword evidence="2" id="KW-1185">Reference proteome</keyword>
<evidence type="ECO:0000313" key="1">
    <source>
        <dbReference type="EMBL" id="QSE96724.1"/>
    </source>
</evidence>
<evidence type="ECO:0000313" key="2">
    <source>
        <dbReference type="Proteomes" id="UP000662783"/>
    </source>
</evidence>
<dbReference type="PANTHER" id="PTHR42754">
    <property type="entry name" value="ENDOGLUCANASE"/>
    <property type="match status" value="1"/>
</dbReference>